<dbReference type="Gene3D" id="2.80.10.50">
    <property type="match status" value="2"/>
</dbReference>
<dbReference type="KEGG" id="smo:SELMODRAFT_140053"/>
<dbReference type="InterPro" id="IPR040249">
    <property type="entry name" value="Ricin_B-like_lectin_EULS3-like"/>
</dbReference>
<dbReference type="InterPro" id="IPR035992">
    <property type="entry name" value="Ricin_B-like_lectins"/>
</dbReference>
<feature type="compositionally biased region" description="Basic and acidic residues" evidence="1">
    <location>
        <begin position="51"/>
        <end position="61"/>
    </location>
</feature>
<dbReference type="InParanoid" id="D8QNI7"/>
<name>D8QNI7_SELML</name>
<dbReference type="EMBL" id="GL377565">
    <property type="protein sequence ID" value="EFJ38109.1"/>
    <property type="molecule type" value="Genomic_DNA"/>
</dbReference>
<feature type="region of interest" description="Disordered" evidence="1">
    <location>
        <begin position="1"/>
        <end position="88"/>
    </location>
</feature>
<sequence>MAEYGGYGGAPDTTAAPYGSGPEYSSYGGGRMDESEPRGFFHHDKKPGHEHHHEQPHRFDQENVGGGYGEQQQQSGYHSRPGGGGGSAHEEVFKIVCEANPSYYLTDRGGELVLAPGNESNPHQQWYKDTRHSSKKDKEGFPGFSLINKASGLALYHDDKKDKVYLKPYDANDTNESFLWSQSADVGHGYQCIRPFTDVHLNLDAYRGDKEHGGVKDGTNVILHKWNKQENQKWKILPITSTGAYGAEAQSYGTSAAYGGGQGQSYGQQTVKLSCEARPDYYVTVRGDSVVLAASEESDPRQEWFQDNKLAANMKDESGSPAFVLINKATQKALQHGEKEFDKVRVVSLHGDRPDESVLWTLSADVGKGYRCLRPVGNIHLNLDASHGDEKHGGVHDGTELILFKWLKRENQKWRLTYV</sequence>
<dbReference type="AlphaFoldDB" id="D8QNI7"/>
<proteinExistence type="predicted"/>
<feature type="compositionally biased region" description="Low complexity" evidence="1">
    <location>
        <begin position="17"/>
        <end position="26"/>
    </location>
</feature>
<evidence type="ECO:0000313" key="2">
    <source>
        <dbReference type="EMBL" id="EFJ38109.1"/>
    </source>
</evidence>
<dbReference type="PANTHER" id="PTHR31257">
    <property type="entry name" value="RICIN B-LIKE LECTIN EULS3"/>
    <property type="match status" value="1"/>
</dbReference>
<dbReference type="Proteomes" id="UP000001514">
    <property type="component" value="Unassembled WGS sequence"/>
</dbReference>
<dbReference type="OrthoDB" id="7769065at2759"/>
<reference evidence="2 3" key="1">
    <citation type="journal article" date="2011" name="Science">
        <title>The Selaginella genome identifies genetic changes associated with the evolution of vascular plants.</title>
        <authorList>
            <person name="Banks J.A."/>
            <person name="Nishiyama T."/>
            <person name="Hasebe M."/>
            <person name="Bowman J.L."/>
            <person name="Gribskov M."/>
            <person name="dePamphilis C."/>
            <person name="Albert V.A."/>
            <person name="Aono N."/>
            <person name="Aoyama T."/>
            <person name="Ambrose B.A."/>
            <person name="Ashton N.W."/>
            <person name="Axtell M.J."/>
            <person name="Barker E."/>
            <person name="Barker M.S."/>
            <person name="Bennetzen J.L."/>
            <person name="Bonawitz N.D."/>
            <person name="Chapple C."/>
            <person name="Cheng C."/>
            <person name="Correa L.G."/>
            <person name="Dacre M."/>
            <person name="DeBarry J."/>
            <person name="Dreyer I."/>
            <person name="Elias M."/>
            <person name="Engstrom E.M."/>
            <person name="Estelle M."/>
            <person name="Feng L."/>
            <person name="Finet C."/>
            <person name="Floyd S.K."/>
            <person name="Frommer W.B."/>
            <person name="Fujita T."/>
            <person name="Gramzow L."/>
            <person name="Gutensohn M."/>
            <person name="Harholt J."/>
            <person name="Hattori M."/>
            <person name="Heyl A."/>
            <person name="Hirai T."/>
            <person name="Hiwatashi Y."/>
            <person name="Ishikawa M."/>
            <person name="Iwata M."/>
            <person name="Karol K.G."/>
            <person name="Koehler B."/>
            <person name="Kolukisaoglu U."/>
            <person name="Kubo M."/>
            <person name="Kurata T."/>
            <person name="Lalonde S."/>
            <person name="Li K."/>
            <person name="Li Y."/>
            <person name="Litt A."/>
            <person name="Lyons E."/>
            <person name="Manning G."/>
            <person name="Maruyama T."/>
            <person name="Michael T.P."/>
            <person name="Mikami K."/>
            <person name="Miyazaki S."/>
            <person name="Morinaga S."/>
            <person name="Murata T."/>
            <person name="Mueller-Roeber B."/>
            <person name="Nelson D.R."/>
            <person name="Obara M."/>
            <person name="Oguri Y."/>
            <person name="Olmstead R.G."/>
            <person name="Onodera N."/>
            <person name="Petersen B.L."/>
            <person name="Pils B."/>
            <person name="Prigge M."/>
            <person name="Rensing S.A."/>
            <person name="Riano-Pachon D.M."/>
            <person name="Roberts A.W."/>
            <person name="Sato Y."/>
            <person name="Scheller H.V."/>
            <person name="Schulz B."/>
            <person name="Schulz C."/>
            <person name="Shakirov E.V."/>
            <person name="Shibagaki N."/>
            <person name="Shinohara N."/>
            <person name="Shippen D.E."/>
            <person name="Soerensen I."/>
            <person name="Sotooka R."/>
            <person name="Sugimoto N."/>
            <person name="Sugita M."/>
            <person name="Sumikawa N."/>
            <person name="Tanurdzic M."/>
            <person name="Theissen G."/>
            <person name="Ulvskov P."/>
            <person name="Wakazuki S."/>
            <person name="Weng J.K."/>
            <person name="Willats W.W."/>
            <person name="Wipf D."/>
            <person name="Wolf P.G."/>
            <person name="Yang L."/>
            <person name="Zimmer A.D."/>
            <person name="Zhu Q."/>
            <person name="Mitros T."/>
            <person name="Hellsten U."/>
            <person name="Loque D."/>
            <person name="Otillar R."/>
            <person name="Salamov A."/>
            <person name="Schmutz J."/>
            <person name="Shapiro H."/>
            <person name="Lindquist E."/>
            <person name="Lucas S."/>
            <person name="Rokhsar D."/>
            <person name="Grigoriev I.V."/>
        </authorList>
    </citation>
    <scope>NUCLEOTIDE SEQUENCE [LARGE SCALE GENOMIC DNA]</scope>
</reference>
<keyword evidence="3" id="KW-1185">Reference proteome</keyword>
<dbReference type="OMA" id="KIHFEAN"/>
<dbReference type="Gramene" id="EFJ38109">
    <property type="protein sequence ID" value="EFJ38109"/>
    <property type="gene ID" value="SELMODRAFT_140053"/>
</dbReference>
<accession>D8QNI7</accession>
<feature type="region of interest" description="Disordered" evidence="1">
    <location>
        <begin position="117"/>
        <end position="139"/>
    </location>
</feature>
<feature type="compositionally biased region" description="Basic and acidic residues" evidence="1">
    <location>
        <begin position="31"/>
        <end position="42"/>
    </location>
</feature>
<dbReference type="eggNOG" id="ENOG502QTCR">
    <property type="taxonomic scope" value="Eukaryota"/>
</dbReference>
<evidence type="ECO:0000313" key="3">
    <source>
        <dbReference type="Proteomes" id="UP000001514"/>
    </source>
</evidence>
<dbReference type="PANTHER" id="PTHR31257:SF21">
    <property type="entry name" value="OS07G0683600 PROTEIN"/>
    <property type="match status" value="1"/>
</dbReference>
<evidence type="ECO:0000256" key="1">
    <source>
        <dbReference type="SAM" id="MobiDB-lite"/>
    </source>
</evidence>
<protein>
    <submittedName>
        <fullName evidence="2">Uncharacterized protein</fullName>
    </submittedName>
</protein>
<dbReference type="HOGENOM" id="CLU_039568_0_0_1"/>
<gene>
    <name evidence="2" type="ORF">SELMODRAFT_140053</name>
</gene>
<dbReference type="SUPFAM" id="SSF50370">
    <property type="entry name" value="Ricin B-like lectins"/>
    <property type="match status" value="2"/>
</dbReference>
<feature type="compositionally biased region" description="Basic and acidic residues" evidence="1">
    <location>
        <begin position="126"/>
        <end position="139"/>
    </location>
</feature>
<dbReference type="CDD" id="cd23431">
    <property type="entry name" value="beta-trefoil_Ricin_AtEULS3-like"/>
    <property type="match status" value="2"/>
</dbReference>
<organism evidence="3">
    <name type="scientific">Selaginella moellendorffii</name>
    <name type="common">Spikemoss</name>
    <dbReference type="NCBI Taxonomy" id="88036"/>
    <lineage>
        <taxon>Eukaryota</taxon>
        <taxon>Viridiplantae</taxon>
        <taxon>Streptophyta</taxon>
        <taxon>Embryophyta</taxon>
        <taxon>Tracheophyta</taxon>
        <taxon>Lycopodiopsida</taxon>
        <taxon>Selaginellales</taxon>
        <taxon>Selaginellaceae</taxon>
        <taxon>Selaginella</taxon>
    </lineage>
</organism>